<dbReference type="KEGG" id="hbv:ABIV_1309"/>
<dbReference type="AlphaFoldDB" id="A0AAX2AAW0"/>
<feature type="domain" description="Molybdopterin-guanine dinucleotide biosynthesis protein B (MobB)" evidence="1">
    <location>
        <begin position="10"/>
        <end position="124"/>
    </location>
</feature>
<reference evidence="3 5" key="1">
    <citation type="submission" date="2017-10" db="EMBL/GenBank/DDBJ databases">
        <title>Genomics of the genus Arcobacter.</title>
        <authorList>
            <person name="Perez-Cataluna A."/>
            <person name="Figueras M.J."/>
        </authorList>
    </citation>
    <scope>NUCLEOTIDE SEQUENCE [LARGE SCALE GENOMIC DNA]</scope>
    <source>
        <strain evidence="3 5">CECT 7835</strain>
    </source>
</reference>
<organism evidence="3 5">
    <name type="scientific">Halarcobacter bivalviorum</name>
    <dbReference type="NCBI Taxonomy" id="663364"/>
    <lineage>
        <taxon>Bacteria</taxon>
        <taxon>Pseudomonadati</taxon>
        <taxon>Campylobacterota</taxon>
        <taxon>Epsilonproteobacteria</taxon>
        <taxon>Campylobacterales</taxon>
        <taxon>Arcobacteraceae</taxon>
        <taxon>Halarcobacter</taxon>
    </lineage>
</organism>
<dbReference type="InterPro" id="IPR052539">
    <property type="entry name" value="MGD_biosynthesis_adapter"/>
</dbReference>
<dbReference type="GO" id="GO:0005525">
    <property type="term" value="F:GTP binding"/>
    <property type="evidence" value="ECO:0007669"/>
    <property type="project" value="InterPro"/>
</dbReference>
<dbReference type="Pfam" id="PF03205">
    <property type="entry name" value="MobB"/>
    <property type="match status" value="1"/>
</dbReference>
<evidence type="ECO:0000313" key="4">
    <source>
        <dbReference type="Proteomes" id="UP000253850"/>
    </source>
</evidence>
<dbReference type="Gene3D" id="3.40.50.300">
    <property type="entry name" value="P-loop containing nucleotide triphosphate hydrolases"/>
    <property type="match status" value="1"/>
</dbReference>
<evidence type="ECO:0000313" key="3">
    <source>
        <dbReference type="EMBL" id="RXK10762.1"/>
    </source>
</evidence>
<dbReference type="GO" id="GO:0061603">
    <property type="term" value="F:molybdenum cofactor guanylyltransferase activity"/>
    <property type="evidence" value="ECO:0007669"/>
    <property type="project" value="UniProtKB-EC"/>
</dbReference>
<dbReference type="GO" id="GO:0006777">
    <property type="term" value="P:Mo-molybdopterin cofactor biosynthetic process"/>
    <property type="evidence" value="ECO:0007669"/>
    <property type="project" value="InterPro"/>
</dbReference>
<dbReference type="InterPro" id="IPR004435">
    <property type="entry name" value="MobB_dom"/>
</dbReference>
<proteinExistence type="predicted"/>
<dbReference type="EMBL" id="CP031217">
    <property type="protein sequence ID" value="AXH12305.1"/>
    <property type="molecule type" value="Genomic_DNA"/>
</dbReference>
<name>A0AAX2AAW0_9BACT</name>
<evidence type="ECO:0000313" key="5">
    <source>
        <dbReference type="Proteomes" id="UP000289193"/>
    </source>
</evidence>
<keyword evidence="5" id="KW-1185">Reference proteome</keyword>
<keyword evidence="2" id="KW-0808">Transferase</keyword>
<sequence length="167" mass="19153">MNNQYKKLAVAFSGPSNSGKTTLIIKVSTLLQERGYKVCIVKHDPGNKATFDIPKKDSFRFFETGADVAVVSPKRTTYFKNETSSIDEIIETFKDFDYLLVEGLKTLPLPRITIFRDEIDETYFKYSNSIAFDETINKNEIPSNLDKLDLNNPEEIINWIENNAKRV</sequence>
<dbReference type="EMBL" id="PDKM01000002">
    <property type="protein sequence ID" value="RXK10762.1"/>
    <property type="molecule type" value="Genomic_DNA"/>
</dbReference>
<gene>
    <name evidence="3" type="primary">mobB</name>
    <name evidence="2" type="ORF">ABIV_1309</name>
    <name evidence="3" type="ORF">CRV05_05650</name>
</gene>
<dbReference type="PANTHER" id="PTHR40072:SF1">
    <property type="entry name" value="MOLYBDOPTERIN-GUANINE DINUCLEOTIDE BIOSYNTHESIS ADAPTER PROTEIN"/>
    <property type="match status" value="1"/>
</dbReference>
<keyword evidence="2" id="KW-0548">Nucleotidyltransferase</keyword>
<dbReference type="SUPFAM" id="SSF52540">
    <property type="entry name" value="P-loop containing nucleoside triphosphate hydrolases"/>
    <property type="match status" value="1"/>
</dbReference>
<reference evidence="2 4" key="2">
    <citation type="submission" date="2018-07" db="EMBL/GenBank/DDBJ databases">
        <title>Complete genome of the Arcobacter bivalviorum type strain LMG 26154.</title>
        <authorList>
            <person name="Miller W.G."/>
            <person name="Yee E."/>
            <person name="Bono J.L."/>
        </authorList>
    </citation>
    <scope>NUCLEOTIDE SEQUENCE [LARGE SCALE GENOMIC DNA]</scope>
    <source>
        <strain evidence="2 4">LMG 26154</strain>
    </source>
</reference>
<dbReference type="EC" id="2.7.7.77" evidence="2"/>
<evidence type="ECO:0000313" key="2">
    <source>
        <dbReference type="EMBL" id="AXH12305.1"/>
    </source>
</evidence>
<evidence type="ECO:0000259" key="1">
    <source>
        <dbReference type="Pfam" id="PF03205"/>
    </source>
</evidence>
<dbReference type="InterPro" id="IPR027417">
    <property type="entry name" value="P-loop_NTPase"/>
</dbReference>
<dbReference type="Proteomes" id="UP000253850">
    <property type="component" value="Chromosome"/>
</dbReference>
<dbReference type="Proteomes" id="UP000289193">
    <property type="component" value="Unassembled WGS sequence"/>
</dbReference>
<dbReference type="CDD" id="cd03116">
    <property type="entry name" value="MobB"/>
    <property type="match status" value="1"/>
</dbReference>
<dbReference type="RefSeq" id="WP_114839140.1">
    <property type="nucleotide sequence ID" value="NZ_CP031217.1"/>
</dbReference>
<protein>
    <submittedName>
        <fullName evidence="2">Molybdenum cofactor guanylyltransferase protein B</fullName>
        <ecNumber evidence="2">2.7.7.77</ecNumber>
    </submittedName>
    <submittedName>
        <fullName evidence="3">Molybdopterin-guanine dinucleotide biosynthesis protein B</fullName>
    </submittedName>
</protein>
<dbReference type="NCBIfam" id="TIGR00176">
    <property type="entry name" value="mobB"/>
    <property type="match status" value="1"/>
</dbReference>
<accession>A0AAX2AAW0</accession>
<dbReference type="PANTHER" id="PTHR40072">
    <property type="entry name" value="MOLYBDOPTERIN-GUANINE DINUCLEOTIDE BIOSYNTHESIS ADAPTER PROTEIN-RELATED"/>
    <property type="match status" value="1"/>
</dbReference>